<organism evidence="1 2">
    <name type="scientific">Methanocorpusculum petauri</name>
    <dbReference type="NCBI Taxonomy" id="3002863"/>
    <lineage>
        <taxon>Archaea</taxon>
        <taxon>Methanobacteriati</taxon>
        <taxon>Methanobacteriota</taxon>
        <taxon>Stenosarchaea group</taxon>
        <taxon>Methanomicrobia</taxon>
        <taxon>Methanomicrobiales</taxon>
        <taxon>Methanocorpusculaceae</taxon>
        <taxon>Methanocorpusculum</taxon>
    </lineage>
</organism>
<evidence type="ECO:0000313" key="2">
    <source>
        <dbReference type="Proteomes" id="UP001141422"/>
    </source>
</evidence>
<dbReference type="Proteomes" id="UP001141422">
    <property type="component" value="Unassembled WGS sequence"/>
</dbReference>
<comment type="caution">
    <text evidence="1">The sequence shown here is derived from an EMBL/GenBank/DDBJ whole genome shotgun (WGS) entry which is preliminary data.</text>
</comment>
<dbReference type="RefSeq" id="WP_268924529.1">
    <property type="nucleotide sequence ID" value="NZ_JAPTGB010000006.1"/>
</dbReference>
<gene>
    <name evidence="1" type="ORF">O0S10_03570</name>
</gene>
<keyword evidence="2" id="KW-1185">Reference proteome</keyword>
<name>A0ABT4IEZ9_9EURY</name>
<protein>
    <submittedName>
        <fullName evidence="1">Uncharacterized protein</fullName>
    </submittedName>
</protein>
<reference evidence="1" key="1">
    <citation type="submission" date="2022-12" db="EMBL/GenBank/DDBJ databases">
        <title>Isolation and characterisation of novel Methanocorpusculum spp. from native Australian herbivores indicates the genus is ancestrally host-associated.</title>
        <authorList>
            <person name="Volmer J.G."/>
            <person name="Soo R.M."/>
            <person name="Evans P.N."/>
            <person name="Hoedt E.C."/>
            <person name="Astorga Alsina A.L."/>
            <person name="Woodcroft B.J."/>
            <person name="Tyson G.W."/>
            <person name="Hugenholtz P."/>
            <person name="Morrison M."/>
        </authorList>
    </citation>
    <scope>NUCLEOTIDE SEQUENCE</scope>
    <source>
        <strain evidence="1">MG</strain>
    </source>
</reference>
<evidence type="ECO:0000313" key="1">
    <source>
        <dbReference type="EMBL" id="MCZ0860309.1"/>
    </source>
</evidence>
<accession>A0ABT4IEZ9</accession>
<proteinExistence type="predicted"/>
<dbReference type="EMBL" id="JAPTGB010000006">
    <property type="protein sequence ID" value="MCZ0860309.1"/>
    <property type="molecule type" value="Genomic_DNA"/>
</dbReference>
<sequence length="97" mass="10640">MNLLLHIGDIRLRERLSGFGCGQQGLFNAGSCVEQQKGLQFVLAALLNNGDLCLAYAGVGGFAYSVNAKIICSILRRYPDKMEADDEGIDYQDYCDD</sequence>